<dbReference type="CDD" id="cd17580">
    <property type="entry name" value="REC_2_DhkD-like"/>
    <property type="match status" value="1"/>
</dbReference>
<comment type="similarity">
    <text evidence="2">In the N-terminal section; belongs to the phytochrome family.</text>
</comment>
<dbReference type="CDD" id="cd00130">
    <property type="entry name" value="PAS"/>
    <property type="match status" value="3"/>
</dbReference>
<protein>
    <recommendedName>
        <fullName evidence="7">Circadian input-output histidine kinase CikA</fullName>
        <ecNumber evidence="3">2.7.13.3</ecNumber>
    </recommendedName>
</protein>
<dbReference type="SUPFAM" id="SSF55785">
    <property type="entry name" value="PYP-like sensor domain (PAS domain)"/>
    <property type="match status" value="3"/>
</dbReference>
<dbReference type="PRINTS" id="PR00344">
    <property type="entry name" value="BCTRLSENSOR"/>
</dbReference>
<evidence type="ECO:0000256" key="5">
    <source>
        <dbReference type="ARBA" id="ARBA00022777"/>
    </source>
</evidence>
<dbReference type="Pfam" id="PF13426">
    <property type="entry name" value="PAS_9"/>
    <property type="match status" value="1"/>
</dbReference>
<dbReference type="Gene3D" id="3.30.565.10">
    <property type="entry name" value="Histidine kinase-like ATPase, C-terminal domain"/>
    <property type="match status" value="1"/>
</dbReference>
<sequence length="795" mass="88881">MKTNLNRTSSTDTAVGIIFYLADGTIQSCNPDAEKILGYTVEQLVETSSFNLPWQTIHEDGSLFLPETYPITVSIRTGKSCSDVIVGFYKPNGDLIWLSVDTLPLFKAGNAEAYGVETTFKDITEDLKVQFTPKLSPVISSLQTPSNRPLTDDQPTQLTLQESEKRLKLATNASGIGMWFWDLLEDTLEWTDLGKAIFGIPVDDNFSYETFFNLLHPEDRDRTQEAIDRALAEQTEYSIEYRIILSDGSIRWILAKGRGFYLRECKPVSMMGTVQDISDRKKTAEILQQRERELKLITEVIPQQVWTALPNGKIDYVNQRWLEYAGATLAEIKGRNWQRVVHPEDLERVNLAWNQSITTGENYNIKARLRRADGEYCWFLGRARPLYNEQGKIAKWYGTNTSITRIKELESQLIQQTEDLANANRLKDEFLAIVSHELRTPLNSILGWAQMLSTGRLDPEKTAMGIEIIGRNAKLQAQLVEDLLDVSSILRGKLNLNKISLNLESIIKSALTTVNLAAQAKSIQIETRYEPNIGKVFGDPGRLQQVIWNLVANAIKFTLEGGQISIKLERVGSQATIQVEDNGQGINAEFLPYVFDRFSQEQSTSTRQYGGLGLGLAIVRHLTELHDGTVAVSSPGLGQGAIFIVRLPLMNVPEVERVEVETNSINQSVRPNRFSGIKILVVDDETDSLDILSFVLEQEGAAIIPATSAADALEVFNRETPDLIISDIGMPNVSGYSLITQIRQLPQGKNISAISLTAYAGEVDKQRSIEAGFQRHISKPIDISELINTIVELID</sequence>
<dbReference type="PROSITE" id="PS50112">
    <property type="entry name" value="PAS"/>
    <property type="match status" value="2"/>
</dbReference>
<dbReference type="GO" id="GO:0000155">
    <property type="term" value="F:phosphorelay sensor kinase activity"/>
    <property type="evidence" value="ECO:0007669"/>
    <property type="project" value="InterPro"/>
</dbReference>
<dbReference type="InterPro" id="IPR000700">
    <property type="entry name" value="PAS-assoc_C"/>
</dbReference>
<dbReference type="PROSITE" id="PS50113">
    <property type="entry name" value="PAC"/>
    <property type="match status" value="2"/>
</dbReference>
<dbReference type="Pfam" id="PF00512">
    <property type="entry name" value="HisKA"/>
    <property type="match status" value="1"/>
</dbReference>
<evidence type="ECO:0000259" key="10">
    <source>
        <dbReference type="PROSITE" id="PS50110"/>
    </source>
</evidence>
<dbReference type="PROSITE" id="PS50109">
    <property type="entry name" value="HIS_KIN"/>
    <property type="match status" value="1"/>
</dbReference>
<keyword evidence="14" id="KW-1185">Reference proteome</keyword>
<gene>
    <name evidence="13" type="ORF">I4641_21695</name>
</gene>
<evidence type="ECO:0000256" key="7">
    <source>
        <dbReference type="ARBA" id="ARBA00074306"/>
    </source>
</evidence>
<dbReference type="SUPFAM" id="SSF55874">
    <property type="entry name" value="ATPase domain of HSP90 chaperone/DNA topoisomerase II/histidine kinase"/>
    <property type="match status" value="1"/>
</dbReference>
<evidence type="ECO:0000256" key="2">
    <source>
        <dbReference type="ARBA" id="ARBA00006402"/>
    </source>
</evidence>
<dbReference type="NCBIfam" id="TIGR00229">
    <property type="entry name" value="sensory_box"/>
    <property type="match status" value="3"/>
</dbReference>
<dbReference type="InterPro" id="IPR003661">
    <property type="entry name" value="HisK_dim/P_dom"/>
</dbReference>
<comment type="catalytic activity">
    <reaction evidence="1">
        <text>ATP + protein L-histidine = ADP + protein N-phospho-L-histidine.</text>
        <dbReference type="EC" id="2.7.13.3"/>
    </reaction>
</comment>
<comment type="caution">
    <text evidence="13">The sequence shown here is derived from an EMBL/GenBank/DDBJ whole genome shotgun (WGS) entry which is preliminary data.</text>
</comment>
<dbReference type="FunFam" id="3.30.450.20:FF:000099">
    <property type="entry name" value="Sensory box sensor histidine kinase"/>
    <property type="match status" value="1"/>
</dbReference>
<name>A0A964FH26_9CYAN</name>
<dbReference type="SUPFAM" id="SSF52172">
    <property type="entry name" value="CheY-like"/>
    <property type="match status" value="1"/>
</dbReference>
<dbReference type="AlphaFoldDB" id="A0A964FH26"/>
<evidence type="ECO:0000256" key="3">
    <source>
        <dbReference type="ARBA" id="ARBA00012438"/>
    </source>
</evidence>
<feature type="domain" description="PAS" evidence="11">
    <location>
        <begin position="163"/>
        <end position="234"/>
    </location>
</feature>
<dbReference type="Gene3D" id="3.40.50.2300">
    <property type="match status" value="1"/>
</dbReference>
<dbReference type="InterPro" id="IPR013655">
    <property type="entry name" value="PAS_fold_3"/>
</dbReference>
<evidence type="ECO:0000256" key="6">
    <source>
        <dbReference type="ARBA" id="ARBA00023012"/>
    </source>
</evidence>
<evidence type="ECO:0000259" key="11">
    <source>
        <dbReference type="PROSITE" id="PS50112"/>
    </source>
</evidence>
<dbReference type="Gene3D" id="3.30.450.20">
    <property type="entry name" value="PAS domain"/>
    <property type="match status" value="3"/>
</dbReference>
<dbReference type="SMART" id="SM00448">
    <property type="entry name" value="REC"/>
    <property type="match status" value="1"/>
</dbReference>
<keyword evidence="5" id="KW-0808">Transferase</keyword>
<keyword evidence="4 8" id="KW-0597">Phosphoprotein</keyword>
<dbReference type="PANTHER" id="PTHR43547:SF2">
    <property type="entry name" value="HYBRID SIGNAL TRANSDUCTION HISTIDINE KINASE C"/>
    <property type="match status" value="1"/>
</dbReference>
<dbReference type="FunFam" id="3.30.565.10:FF:000010">
    <property type="entry name" value="Sensor histidine kinase RcsC"/>
    <property type="match status" value="1"/>
</dbReference>
<evidence type="ECO:0000313" key="13">
    <source>
        <dbReference type="EMBL" id="MCC0179575.1"/>
    </source>
</evidence>
<dbReference type="SMART" id="SM00388">
    <property type="entry name" value="HisKA"/>
    <property type="match status" value="1"/>
</dbReference>
<dbReference type="EC" id="2.7.13.3" evidence="3"/>
<dbReference type="InterPro" id="IPR000014">
    <property type="entry name" value="PAS"/>
</dbReference>
<dbReference type="SMART" id="SM00086">
    <property type="entry name" value="PAC"/>
    <property type="match status" value="3"/>
</dbReference>
<dbReference type="SUPFAM" id="SSF47384">
    <property type="entry name" value="Homodimeric domain of signal transducing histidine kinase"/>
    <property type="match status" value="1"/>
</dbReference>
<accession>A0A964FH26</accession>
<reference evidence="13" key="1">
    <citation type="journal article" date="2021" name="Antonie Van Leeuwenhoek">
        <title>Draft genome and description of Waterburya agarophytonicola gen. nov. sp. nov. (Pleurocapsales, Cyanobacteria): a seaweed symbiont.</title>
        <authorList>
            <person name="Bonthond G."/>
            <person name="Shalygin S."/>
            <person name="Bayer T."/>
            <person name="Weinberger F."/>
        </authorList>
    </citation>
    <scope>NUCLEOTIDE SEQUENCE</scope>
    <source>
        <strain evidence="13">KI4</strain>
    </source>
</reference>
<dbReference type="InterPro" id="IPR004358">
    <property type="entry name" value="Sig_transdc_His_kin-like_C"/>
</dbReference>
<feature type="domain" description="PAS" evidence="11">
    <location>
        <begin position="290"/>
        <end position="360"/>
    </location>
</feature>
<dbReference type="InterPro" id="IPR036890">
    <property type="entry name" value="HATPase_C_sf"/>
</dbReference>
<feature type="domain" description="Histidine kinase" evidence="9">
    <location>
        <begin position="433"/>
        <end position="651"/>
    </location>
</feature>
<dbReference type="InterPro" id="IPR005467">
    <property type="entry name" value="His_kinase_dom"/>
</dbReference>
<organism evidence="13 14">
    <name type="scientific">Waterburya agarophytonicola KI4</name>
    <dbReference type="NCBI Taxonomy" id="2874699"/>
    <lineage>
        <taxon>Bacteria</taxon>
        <taxon>Bacillati</taxon>
        <taxon>Cyanobacteriota</taxon>
        <taxon>Cyanophyceae</taxon>
        <taxon>Pleurocapsales</taxon>
        <taxon>Hyellaceae</taxon>
        <taxon>Waterburya</taxon>
        <taxon>Waterburya agarophytonicola</taxon>
    </lineage>
</organism>
<dbReference type="InterPro" id="IPR011006">
    <property type="entry name" value="CheY-like_superfamily"/>
</dbReference>
<dbReference type="Pfam" id="PF02518">
    <property type="entry name" value="HATPase_c"/>
    <property type="match status" value="1"/>
</dbReference>
<evidence type="ECO:0000256" key="4">
    <source>
        <dbReference type="ARBA" id="ARBA00022553"/>
    </source>
</evidence>
<keyword evidence="6" id="KW-0902">Two-component regulatory system</keyword>
<keyword evidence="5" id="KW-0418">Kinase</keyword>
<dbReference type="SMART" id="SM00387">
    <property type="entry name" value="HATPase_c"/>
    <property type="match status" value="1"/>
</dbReference>
<dbReference type="Pfam" id="PF08447">
    <property type="entry name" value="PAS_3"/>
    <property type="match status" value="2"/>
</dbReference>
<dbReference type="InterPro" id="IPR036097">
    <property type="entry name" value="HisK_dim/P_sf"/>
</dbReference>
<evidence type="ECO:0000259" key="12">
    <source>
        <dbReference type="PROSITE" id="PS50113"/>
    </source>
</evidence>
<feature type="domain" description="PAC" evidence="12">
    <location>
        <begin position="363"/>
        <end position="415"/>
    </location>
</feature>
<dbReference type="PROSITE" id="PS50110">
    <property type="entry name" value="RESPONSE_REGULATORY"/>
    <property type="match status" value="1"/>
</dbReference>
<evidence type="ECO:0000256" key="8">
    <source>
        <dbReference type="PROSITE-ProRule" id="PRU00169"/>
    </source>
</evidence>
<evidence type="ECO:0000256" key="1">
    <source>
        <dbReference type="ARBA" id="ARBA00000085"/>
    </source>
</evidence>
<dbReference type="InterPro" id="IPR001789">
    <property type="entry name" value="Sig_transdc_resp-reg_receiver"/>
</dbReference>
<dbReference type="PANTHER" id="PTHR43547">
    <property type="entry name" value="TWO-COMPONENT HISTIDINE KINASE"/>
    <property type="match status" value="1"/>
</dbReference>
<dbReference type="InterPro" id="IPR001610">
    <property type="entry name" value="PAC"/>
</dbReference>
<dbReference type="RefSeq" id="WP_229642674.1">
    <property type="nucleotide sequence ID" value="NZ_JADWDC010000094.1"/>
</dbReference>
<feature type="modified residue" description="4-aspartylphosphate" evidence="8">
    <location>
        <position position="727"/>
    </location>
</feature>
<proteinExistence type="inferred from homology"/>
<dbReference type="Gene3D" id="2.10.70.100">
    <property type="match status" value="1"/>
</dbReference>
<feature type="domain" description="PAC" evidence="12">
    <location>
        <begin position="237"/>
        <end position="289"/>
    </location>
</feature>
<feature type="domain" description="Response regulatory" evidence="10">
    <location>
        <begin position="678"/>
        <end position="794"/>
    </location>
</feature>
<evidence type="ECO:0000259" key="9">
    <source>
        <dbReference type="PROSITE" id="PS50109"/>
    </source>
</evidence>
<dbReference type="Proteomes" id="UP000729733">
    <property type="component" value="Unassembled WGS sequence"/>
</dbReference>
<evidence type="ECO:0000313" key="14">
    <source>
        <dbReference type="Proteomes" id="UP000729733"/>
    </source>
</evidence>
<dbReference type="SMART" id="SM00091">
    <property type="entry name" value="PAS"/>
    <property type="match status" value="3"/>
</dbReference>
<dbReference type="InterPro" id="IPR035965">
    <property type="entry name" value="PAS-like_dom_sf"/>
</dbReference>
<dbReference type="InterPro" id="IPR003594">
    <property type="entry name" value="HATPase_dom"/>
</dbReference>
<dbReference type="CDD" id="cd00082">
    <property type="entry name" value="HisKA"/>
    <property type="match status" value="1"/>
</dbReference>
<dbReference type="Gene3D" id="1.10.287.130">
    <property type="match status" value="1"/>
</dbReference>
<dbReference type="EMBL" id="JADWDC010000094">
    <property type="protein sequence ID" value="MCC0179575.1"/>
    <property type="molecule type" value="Genomic_DNA"/>
</dbReference>
<dbReference type="Pfam" id="PF00072">
    <property type="entry name" value="Response_reg"/>
    <property type="match status" value="1"/>
</dbReference>